<dbReference type="Proteomes" id="UP000256328">
    <property type="component" value="Unassembled WGS sequence"/>
</dbReference>
<dbReference type="CDD" id="cd05262">
    <property type="entry name" value="SDR_a7"/>
    <property type="match status" value="1"/>
</dbReference>
<proteinExistence type="predicted"/>
<dbReference type="EMBL" id="PDLN01000021">
    <property type="protein sequence ID" value="RDW58472.1"/>
    <property type="molecule type" value="Genomic_DNA"/>
</dbReference>
<dbReference type="AlphaFoldDB" id="A0A3D8Q9E8"/>
<dbReference type="InterPro" id="IPR036291">
    <property type="entry name" value="NAD(P)-bd_dom_sf"/>
</dbReference>
<dbReference type="InterPro" id="IPR001509">
    <property type="entry name" value="Epimerase_deHydtase"/>
</dbReference>
<evidence type="ECO:0000313" key="3">
    <source>
        <dbReference type="Proteomes" id="UP000256328"/>
    </source>
</evidence>
<dbReference type="Pfam" id="PF01370">
    <property type="entry name" value="Epimerase"/>
    <property type="match status" value="1"/>
</dbReference>
<dbReference type="InterPro" id="IPR051783">
    <property type="entry name" value="NAD(P)-dependent_oxidoreduct"/>
</dbReference>
<sequence>MRVFVTGATGGIGSALVKELLHAGHTVLGLTRSDAGADKLQAAGAEPLHGTLADLDLLAKAAAECDAVAHLAFNHNFDDYMGACATDRAAISAMGSSLAAAGGNKALIITSGTMSCDKGRTVTEDDGIDMTNPFGASRGRSEALALGFGDQGVRALVMRLPPVVHGDGNVGFVGLLLRAAGTTKSISYVGGGENRWCTVHYLDAVCAYRLALETGKSGSVFHGVGEEGVVVKDVAEAMGKKLNMPVVSKTLEEAQQVFGMMSAAIMSDNPASSAKTREALQWTPVHKGLIEDLAGDMLAKFS</sequence>
<dbReference type="PANTHER" id="PTHR48079:SF9">
    <property type="entry name" value="PUTATIVE-RELATED"/>
    <property type="match status" value="1"/>
</dbReference>
<dbReference type="OrthoDB" id="10262413at2759"/>
<dbReference type="SUPFAM" id="SSF51735">
    <property type="entry name" value="NAD(P)-binding Rossmann-fold domains"/>
    <property type="match status" value="1"/>
</dbReference>
<name>A0A3D8Q9E8_9HELO</name>
<evidence type="ECO:0000259" key="1">
    <source>
        <dbReference type="Pfam" id="PF01370"/>
    </source>
</evidence>
<dbReference type="PANTHER" id="PTHR48079">
    <property type="entry name" value="PROTEIN YEEZ"/>
    <property type="match status" value="1"/>
</dbReference>
<organism evidence="2 3">
    <name type="scientific">Coleophoma crateriformis</name>
    <dbReference type="NCBI Taxonomy" id="565419"/>
    <lineage>
        <taxon>Eukaryota</taxon>
        <taxon>Fungi</taxon>
        <taxon>Dikarya</taxon>
        <taxon>Ascomycota</taxon>
        <taxon>Pezizomycotina</taxon>
        <taxon>Leotiomycetes</taxon>
        <taxon>Helotiales</taxon>
        <taxon>Dermateaceae</taxon>
        <taxon>Coleophoma</taxon>
    </lineage>
</organism>
<dbReference type="GO" id="GO:0004029">
    <property type="term" value="F:aldehyde dehydrogenase (NAD+) activity"/>
    <property type="evidence" value="ECO:0007669"/>
    <property type="project" value="TreeGrafter"/>
</dbReference>
<dbReference type="GO" id="GO:0005737">
    <property type="term" value="C:cytoplasm"/>
    <property type="evidence" value="ECO:0007669"/>
    <property type="project" value="TreeGrafter"/>
</dbReference>
<protein>
    <submittedName>
        <fullName evidence="2">Putative oxidoreductase</fullName>
    </submittedName>
</protein>
<dbReference type="Gene3D" id="3.40.50.720">
    <property type="entry name" value="NAD(P)-binding Rossmann-like Domain"/>
    <property type="match status" value="1"/>
</dbReference>
<reference evidence="2 3" key="1">
    <citation type="journal article" date="2018" name="IMA Fungus">
        <title>IMA Genome-F 9: Draft genome sequence of Annulohypoxylon stygium, Aspergillus mulundensis, Berkeleyomyces basicola (syn. Thielaviopsis basicola), Ceratocystis smalleyi, two Cercospora beticola strains, Coleophoma cylindrospora, Fusarium fracticaudum, Phialophora cf. hyalina, and Morchella septimelata.</title>
        <authorList>
            <person name="Wingfield B.D."/>
            <person name="Bills G.F."/>
            <person name="Dong Y."/>
            <person name="Huang W."/>
            <person name="Nel W.J."/>
            <person name="Swalarsk-Parry B.S."/>
            <person name="Vaghefi N."/>
            <person name="Wilken P.M."/>
            <person name="An Z."/>
            <person name="de Beer Z.W."/>
            <person name="De Vos L."/>
            <person name="Chen L."/>
            <person name="Duong T.A."/>
            <person name="Gao Y."/>
            <person name="Hammerbacher A."/>
            <person name="Kikkert J.R."/>
            <person name="Li Y."/>
            <person name="Li H."/>
            <person name="Li K."/>
            <person name="Li Q."/>
            <person name="Liu X."/>
            <person name="Ma X."/>
            <person name="Naidoo K."/>
            <person name="Pethybridge S.J."/>
            <person name="Sun J."/>
            <person name="Steenkamp E.T."/>
            <person name="van der Nest M.A."/>
            <person name="van Wyk S."/>
            <person name="Wingfield M.J."/>
            <person name="Xiong C."/>
            <person name="Yue Q."/>
            <person name="Zhang X."/>
        </authorList>
    </citation>
    <scope>NUCLEOTIDE SEQUENCE [LARGE SCALE GENOMIC DNA]</scope>
    <source>
        <strain evidence="2 3">BP5796</strain>
    </source>
</reference>
<accession>A0A3D8Q9E8</accession>
<evidence type="ECO:0000313" key="2">
    <source>
        <dbReference type="EMBL" id="RDW58472.1"/>
    </source>
</evidence>
<comment type="caution">
    <text evidence="2">The sequence shown here is derived from an EMBL/GenBank/DDBJ whole genome shotgun (WGS) entry which is preliminary data.</text>
</comment>
<keyword evidence="3" id="KW-1185">Reference proteome</keyword>
<gene>
    <name evidence="2" type="ORF">BP5796_12402</name>
</gene>
<feature type="domain" description="NAD-dependent epimerase/dehydratase" evidence="1">
    <location>
        <begin position="3"/>
        <end position="219"/>
    </location>
</feature>